<feature type="region of interest" description="Disordered" evidence="4">
    <location>
        <begin position="1"/>
        <end position="23"/>
    </location>
</feature>
<dbReference type="AlphaFoldDB" id="A0A9D4XNS0"/>
<dbReference type="PANTHER" id="PTHR31874:SF41">
    <property type="entry name" value="CCT MOTIF FAMILY PROTEIN"/>
    <property type="match status" value="1"/>
</dbReference>
<dbReference type="PANTHER" id="PTHR31874">
    <property type="entry name" value="CCT MOTIF FAMILY PROTEIN, EXPRESSED"/>
    <property type="match status" value="1"/>
</dbReference>
<accession>A0A9D4XNS0</accession>
<gene>
    <name evidence="6" type="ORF">KIW84_045414</name>
</gene>
<evidence type="ECO:0000313" key="6">
    <source>
        <dbReference type="EMBL" id="KAI5421951.1"/>
    </source>
</evidence>
<evidence type="ECO:0000313" key="7">
    <source>
        <dbReference type="Proteomes" id="UP001058974"/>
    </source>
</evidence>
<organism evidence="6 7">
    <name type="scientific">Pisum sativum</name>
    <name type="common">Garden pea</name>
    <name type="synonym">Lathyrus oleraceus</name>
    <dbReference type="NCBI Taxonomy" id="3888"/>
    <lineage>
        <taxon>Eukaryota</taxon>
        <taxon>Viridiplantae</taxon>
        <taxon>Streptophyta</taxon>
        <taxon>Embryophyta</taxon>
        <taxon>Tracheophyta</taxon>
        <taxon>Spermatophyta</taxon>
        <taxon>Magnoliopsida</taxon>
        <taxon>eudicotyledons</taxon>
        <taxon>Gunneridae</taxon>
        <taxon>Pentapetalae</taxon>
        <taxon>rosids</taxon>
        <taxon>fabids</taxon>
        <taxon>Fabales</taxon>
        <taxon>Fabaceae</taxon>
        <taxon>Papilionoideae</taxon>
        <taxon>50 kb inversion clade</taxon>
        <taxon>NPAAA clade</taxon>
        <taxon>Hologalegina</taxon>
        <taxon>IRL clade</taxon>
        <taxon>Fabeae</taxon>
        <taxon>Lathyrus</taxon>
    </lineage>
</organism>
<dbReference type="EMBL" id="JAMSHJ010000004">
    <property type="protein sequence ID" value="KAI5421951.1"/>
    <property type="molecule type" value="Genomic_DNA"/>
</dbReference>
<keyword evidence="2 3" id="KW-0539">Nucleus</keyword>
<comment type="caution">
    <text evidence="6">The sequence shown here is derived from an EMBL/GenBank/DDBJ whole genome shotgun (WGS) entry which is preliminary data.</text>
</comment>
<evidence type="ECO:0000256" key="3">
    <source>
        <dbReference type="PROSITE-ProRule" id="PRU00357"/>
    </source>
</evidence>
<proteinExistence type="predicted"/>
<name>A0A9D4XNS0_PEA</name>
<feature type="compositionally biased region" description="Polar residues" evidence="4">
    <location>
        <begin position="1"/>
        <end position="17"/>
    </location>
</feature>
<protein>
    <recommendedName>
        <fullName evidence="5">CCT domain-containing protein</fullName>
    </recommendedName>
</protein>
<evidence type="ECO:0000256" key="1">
    <source>
        <dbReference type="ARBA" id="ARBA00004123"/>
    </source>
</evidence>
<dbReference type="Proteomes" id="UP001058974">
    <property type="component" value="Chromosome 4"/>
</dbReference>
<dbReference type="Pfam" id="PF06203">
    <property type="entry name" value="CCT"/>
    <property type="match status" value="1"/>
</dbReference>
<sequence length="206" mass="22697">MTLHQTQPKPCENQTKPLSVDGDDAEDCTAAVARSIPPSLQEDHIKDINGSVIAQGNPVLGVHIFLYSKDVSEIKCLQGSAHGPRQEAAMCHAVTDADEKVTGFSVGGGVVDGNTPQSVLGKNHLESSISNNHYDEPRGANSYHTSQREATLLKFRLKRKDRCYDKKVRYESRKRQADKRRQMEGQFVRQLQSELAVLTGGLVKSV</sequence>
<dbReference type="PROSITE" id="PS51017">
    <property type="entry name" value="CCT"/>
    <property type="match status" value="1"/>
</dbReference>
<evidence type="ECO:0000256" key="4">
    <source>
        <dbReference type="SAM" id="MobiDB-lite"/>
    </source>
</evidence>
<comment type="subcellular location">
    <subcellularLocation>
        <location evidence="1 3">Nucleus</location>
    </subcellularLocation>
</comment>
<feature type="domain" description="CCT" evidence="5">
    <location>
        <begin position="148"/>
        <end position="190"/>
    </location>
</feature>
<dbReference type="InterPro" id="IPR052453">
    <property type="entry name" value="CONSTANS-like_ZF"/>
</dbReference>
<evidence type="ECO:0000256" key="2">
    <source>
        <dbReference type="ARBA" id="ARBA00023242"/>
    </source>
</evidence>
<dbReference type="InterPro" id="IPR010402">
    <property type="entry name" value="CCT_domain"/>
</dbReference>
<evidence type="ECO:0000259" key="5">
    <source>
        <dbReference type="PROSITE" id="PS51017"/>
    </source>
</evidence>
<keyword evidence="7" id="KW-1185">Reference proteome</keyword>
<dbReference type="GO" id="GO:0006355">
    <property type="term" value="P:regulation of DNA-templated transcription"/>
    <property type="evidence" value="ECO:0007669"/>
    <property type="project" value="TreeGrafter"/>
</dbReference>
<dbReference type="Gramene" id="Psat04G0541400-T1">
    <property type="protein sequence ID" value="KAI5421951.1"/>
    <property type="gene ID" value="KIW84_045414"/>
</dbReference>
<dbReference type="GO" id="GO:0005634">
    <property type="term" value="C:nucleus"/>
    <property type="evidence" value="ECO:0007669"/>
    <property type="project" value="UniProtKB-SubCell"/>
</dbReference>
<reference evidence="6 7" key="1">
    <citation type="journal article" date="2022" name="Nat. Genet.">
        <title>Improved pea reference genome and pan-genome highlight genomic features and evolutionary characteristics.</title>
        <authorList>
            <person name="Yang T."/>
            <person name="Liu R."/>
            <person name="Luo Y."/>
            <person name="Hu S."/>
            <person name="Wang D."/>
            <person name="Wang C."/>
            <person name="Pandey M.K."/>
            <person name="Ge S."/>
            <person name="Xu Q."/>
            <person name="Li N."/>
            <person name="Li G."/>
            <person name="Huang Y."/>
            <person name="Saxena R.K."/>
            <person name="Ji Y."/>
            <person name="Li M."/>
            <person name="Yan X."/>
            <person name="He Y."/>
            <person name="Liu Y."/>
            <person name="Wang X."/>
            <person name="Xiang C."/>
            <person name="Varshney R.K."/>
            <person name="Ding H."/>
            <person name="Gao S."/>
            <person name="Zong X."/>
        </authorList>
    </citation>
    <scope>NUCLEOTIDE SEQUENCE [LARGE SCALE GENOMIC DNA]</scope>
    <source>
        <strain evidence="6 7">cv. Zhongwan 6</strain>
    </source>
</reference>